<evidence type="ECO:0000313" key="3">
    <source>
        <dbReference type="Proteomes" id="UP001366060"/>
    </source>
</evidence>
<name>A0ABU9HCS3_9GAMM</name>
<accession>A0ABU9HCS3</accession>
<proteinExistence type="predicted"/>
<organism evidence="2 3">
    <name type="scientific">Psychromonas arctica</name>
    <dbReference type="NCBI Taxonomy" id="168275"/>
    <lineage>
        <taxon>Bacteria</taxon>
        <taxon>Pseudomonadati</taxon>
        <taxon>Pseudomonadota</taxon>
        <taxon>Gammaproteobacteria</taxon>
        <taxon>Alteromonadales</taxon>
        <taxon>Psychromonadaceae</taxon>
        <taxon>Psychromonas</taxon>
    </lineage>
</organism>
<keyword evidence="1" id="KW-0175">Coiled coil</keyword>
<evidence type="ECO:0000256" key="1">
    <source>
        <dbReference type="SAM" id="Coils"/>
    </source>
</evidence>
<gene>
    <name evidence="2" type="ORF">V6255_10380</name>
</gene>
<reference evidence="2 3" key="1">
    <citation type="submission" date="2024-02" db="EMBL/GenBank/DDBJ databases">
        <title>Bacteria isolated from the canopy kelp, Nereocystis luetkeana.</title>
        <authorList>
            <person name="Pfister C.A."/>
            <person name="Younker I.T."/>
            <person name="Light S.H."/>
        </authorList>
    </citation>
    <scope>NUCLEOTIDE SEQUENCE [LARGE SCALE GENOMIC DNA]</scope>
    <source>
        <strain evidence="2 3">TI.2.07</strain>
    </source>
</reference>
<dbReference type="Proteomes" id="UP001366060">
    <property type="component" value="Unassembled WGS sequence"/>
</dbReference>
<dbReference type="EMBL" id="JBAKBA010000021">
    <property type="protein sequence ID" value="MEL0659543.1"/>
    <property type="molecule type" value="Genomic_DNA"/>
</dbReference>
<sequence>MIGEDKREALKKQQQYEDDIAEYQHNREKMIEAVQVRLDEFGTELSFEQVEALLVRVNADDILAMTTIFPVIGEIASSFAKITATSGEDLNNAKKYYSMYVVLLELQLYIQECYITDLKYKYIPRIDELQNKQNSLIKTTKNEIRKAPSKHKKAYSLNLKSQNTTLQAIKLYKVSMQQDLSNMSKAHSLLVEDYTLAVNTLNTVTMSSQVSNLITNSSQLFDTIMALQAPELVPFNNIQMQKEFSALTDKIK</sequence>
<keyword evidence="3" id="KW-1185">Reference proteome</keyword>
<comment type="caution">
    <text evidence="2">The sequence shown here is derived from an EMBL/GenBank/DDBJ whole genome shotgun (WGS) entry which is preliminary data.</text>
</comment>
<evidence type="ECO:0000313" key="2">
    <source>
        <dbReference type="EMBL" id="MEL0659543.1"/>
    </source>
</evidence>
<dbReference type="RefSeq" id="WP_341628090.1">
    <property type="nucleotide sequence ID" value="NZ_JBAKBA010000021.1"/>
</dbReference>
<protein>
    <submittedName>
        <fullName evidence="2">Uncharacterized protein</fullName>
    </submittedName>
</protein>
<feature type="coiled-coil region" evidence="1">
    <location>
        <begin position="6"/>
        <end position="33"/>
    </location>
</feature>